<reference evidence="2" key="1">
    <citation type="submission" date="2019-07" db="EMBL/GenBank/DDBJ databases">
        <title>Annotation for the trematode Paragonimus miyazaki's.</title>
        <authorList>
            <person name="Choi Y.-J."/>
        </authorList>
    </citation>
    <scope>NUCLEOTIDE SEQUENCE</scope>
    <source>
        <strain evidence="2">Japan</strain>
    </source>
</reference>
<dbReference type="SUPFAM" id="SSF56436">
    <property type="entry name" value="C-type lectin-like"/>
    <property type="match status" value="1"/>
</dbReference>
<dbReference type="InterPro" id="IPR016187">
    <property type="entry name" value="CTDL_fold"/>
</dbReference>
<protein>
    <recommendedName>
        <fullName evidence="4">Apple domain-containing protein</fullName>
    </recommendedName>
</protein>
<organism evidence="2 3">
    <name type="scientific">Paragonimus skrjabini miyazakii</name>
    <dbReference type="NCBI Taxonomy" id="59628"/>
    <lineage>
        <taxon>Eukaryota</taxon>
        <taxon>Metazoa</taxon>
        <taxon>Spiralia</taxon>
        <taxon>Lophotrochozoa</taxon>
        <taxon>Platyhelminthes</taxon>
        <taxon>Trematoda</taxon>
        <taxon>Digenea</taxon>
        <taxon>Plagiorchiida</taxon>
        <taxon>Troglotremata</taxon>
        <taxon>Troglotrematidae</taxon>
        <taxon>Paragonimus</taxon>
    </lineage>
</organism>
<dbReference type="Proteomes" id="UP000822476">
    <property type="component" value="Unassembled WGS sequence"/>
</dbReference>
<evidence type="ECO:0008006" key="4">
    <source>
        <dbReference type="Google" id="ProtNLM"/>
    </source>
</evidence>
<sequence length="258" mass="29159">MKSQMTYMIACCLLYQLSIRALQALTCPIGLKDVGDGLCMIAFNQNVSYCYAHRLCNSEGRNRGICLFLVGKHANKLPVHFAGYGLIFTGVHNFLNDGRIGTFTWKVSDPGAVDFVSDGSSLPWMHGEPNIYAEPIVACSVRGCSNIPQHGEKHPFVCEMYNPSTVTMQYVTYFKFRAPSSTYYDQIGITDTTSGCVDHLNQQTLTSCVFKCQINEVCRASYYNRVSMECLHTMFVDSLLAKYYDLRRSSWVRFKKIE</sequence>
<comment type="caution">
    <text evidence="2">The sequence shown here is derived from an EMBL/GenBank/DDBJ whole genome shotgun (WGS) entry which is preliminary data.</text>
</comment>
<name>A0A8S9Z1M8_9TREM</name>
<dbReference type="EMBL" id="JTDE01001213">
    <property type="protein sequence ID" value="KAF7259406.1"/>
    <property type="molecule type" value="Genomic_DNA"/>
</dbReference>
<dbReference type="OrthoDB" id="6250111at2759"/>
<proteinExistence type="predicted"/>
<gene>
    <name evidence="2" type="ORF">EG68_03448</name>
</gene>
<dbReference type="AlphaFoldDB" id="A0A8S9Z1M8"/>
<feature type="signal peptide" evidence="1">
    <location>
        <begin position="1"/>
        <end position="24"/>
    </location>
</feature>
<evidence type="ECO:0000256" key="1">
    <source>
        <dbReference type="SAM" id="SignalP"/>
    </source>
</evidence>
<accession>A0A8S9Z1M8</accession>
<keyword evidence="1" id="KW-0732">Signal</keyword>
<keyword evidence="3" id="KW-1185">Reference proteome</keyword>
<evidence type="ECO:0000313" key="2">
    <source>
        <dbReference type="EMBL" id="KAF7259406.1"/>
    </source>
</evidence>
<feature type="chain" id="PRO_5035851008" description="Apple domain-containing protein" evidence="1">
    <location>
        <begin position="25"/>
        <end position="258"/>
    </location>
</feature>
<evidence type="ECO:0000313" key="3">
    <source>
        <dbReference type="Proteomes" id="UP000822476"/>
    </source>
</evidence>